<name>X0ZJD5_9ZZZZ</name>
<sequence>RARNKLREGEEAYKDALRNAKKMLGPLPEYVKDDYLQWREEFLEQHQILAKGNELEELRKELETSDFLNQWMTEEDIDKSLDQHYHSQQEGKRKMVNIKVRIILDKLKEVLINTKELQNQTMKKQQENL</sequence>
<organism evidence="1">
    <name type="scientific">marine sediment metagenome</name>
    <dbReference type="NCBI Taxonomy" id="412755"/>
    <lineage>
        <taxon>unclassified sequences</taxon>
        <taxon>metagenomes</taxon>
        <taxon>ecological metagenomes</taxon>
    </lineage>
</organism>
<reference evidence="1" key="1">
    <citation type="journal article" date="2014" name="Front. Microbiol.">
        <title>High frequency of phylogenetically diverse reductive dehalogenase-homologous genes in deep subseafloor sedimentary metagenomes.</title>
        <authorList>
            <person name="Kawai M."/>
            <person name="Futagami T."/>
            <person name="Toyoda A."/>
            <person name="Takaki Y."/>
            <person name="Nishi S."/>
            <person name="Hori S."/>
            <person name="Arai W."/>
            <person name="Tsubouchi T."/>
            <person name="Morono Y."/>
            <person name="Uchiyama I."/>
            <person name="Ito T."/>
            <person name="Fujiyama A."/>
            <person name="Inagaki F."/>
            <person name="Takami H."/>
        </authorList>
    </citation>
    <scope>NUCLEOTIDE SEQUENCE</scope>
    <source>
        <strain evidence="1">Expedition CK06-06</strain>
    </source>
</reference>
<dbReference type="AlphaFoldDB" id="X0ZJD5"/>
<dbReference type="EMBL" id="BART01008144">
    <property type="protein sequence ID" value="GAG69474.1"/>
    <property type="molecule type" value="Genomic_DNA"/>
</dbReference>
<comment type="caution">
    <text evidence="1">The sequence shown here is derived from an EMBL/GenBank/DDBJ whole genome shotgun (WGS) entry which is preliminary data.</text>
</comment>
<proteinExistence type="predicted"/>
<accession>X0ZJD5</accession>
<feature type="non-terminal residue" evidence="1">
    <location>
        <position position="1"/>
    </location>
</feature>
<evidence type="ECO:0000313" key="1">
    <source>
        <dbReference type="EMBL" id="GAG69474.1"/>
    </source>
</evidence>
<protein>
    <submittedName>
        <fullName evidence="1">Uncharacterized protein</fullName>
    </submittedName>
</protein>
<gene>
    <name evidence="1" type="ORF">S01H4_18383</name>
</gene>